<gene>
    <name evidence="2" type="ORF">HanXRQr2_Chr11g0487681</name>
</gene>
<dbReference type="Gramene" id="mRNA:HanXRQr2_Chr11g0487681">
    <property type="protein sequence ID" value="mRNA:HanXRQr2_Chr11g0487681"/>
    <property type="gene ID" value="HanXRQr2_Chr11g0487681"/>
</dbReference>
<organism evidence="2 3">
    <name type="scientific">Helianthus annuus</name>
    <name type="common">Common sunflower</name>
    <dbReference type="NCBI Taxonomy" id="4232"/>
    <lineage>
        <taxon>Eukaryota</taxon>
        <taxon>Viridiplantae</taxon>
        <taxon>Streptophyta</taxon>
        <taxon>Embryophyta</taxon>
        <taxon>Tracheophyta</taxon>
        <taxon>Spermatophyta</taxon>
        <taxon>Magnoliopsida</taxon>
        <taxon>eudicotyledons</taxon>
        <taxon>Gunneridae</taxon>
        <taxon>Pentapetalae</taxon>
        <taxon>asterids</taxon>
        <taxon>campanulids</taxon>
        <taxon>Asterales</taxon>
        <taxon>Asteraceae</taxon>
        <taxon>Asteroideae</taxon>
        <taxon>Heliantheae alliance</taxon>
        <taxon>Heliantheae</taxon>
        <taxon>Helianthus</taxon>
    </lineage>
</organism>
<protein>
    <submittedName>
        <fullName evidence="2">Uncharacterized protein</fullName>
    </submittedName>
</protein>
<reference evidence="2" key="1">
    <citation type="journal article" date="2017" name="Nature">
        <title>The sunflower genome provides insights into oil metabolism, flowering and Asterid evolution.</title>
        <authorList>
            <person name="Badouin H."/>
            <person name="Gouzy J."/>
            <person name="Grassa C.J."/>
            <person name="Murat F."/>
            <person name="Staton S.E."/>
            <person name="Cottret L."/>
            <person name="Lelandais-Briere C."/>
            <person name="Owens G.L."/>
            <person name="Carrere S."/>
            <person name="Mayjonade B."/>
            <person name="Legrand L."/>
            <person name="Gill N."/>
            <person name="Kane N.C."/>
            <person name="Bowers J.E."/>
            <person name="Hubner S."/>
            <person name="Bellec A."/>
            <person name="Berard A."/>
            <person name="Berges H."/>
            <person name="Blanchet N."/>
            <person name="Boniface M.C."/>
            <person name="Brunel D."/>
            <person name="Catrice O."/>
            <person name="Chaidir N."/>
            <person name="Claudel C."/>
            <person name="Donnadieu C."/>
            <person name="Faraut T."/>
            <person name="Fievet G."/>
            <person name="Helmstetter N."/>
            <person name="King M."/>
            <person name="Knapp S.J."/>
            <person name="Lai Z."/>
            <person name="Le Paslier M.C."/>
            <person name="Lippi Y."/>
            <person name="Lorenzon L."/>
            <person name="Mandel J.R."/>
            <person name="Marage G."/>
            <person name="Marchand G."/>
            <person name="Marquand E."/>
            <person name="Bret-Mestries E."/>
            <person name="Morien E."/>
            <person name="Nambeesan S."/>
            <person name="Nguyen T."/>
            <person name="Pegot-Espagnet P."/>
            <person name="Pouilly N."/>
            <person name="Raftis F."/>
            <person name="Sallet E."/>
            <person name="Schiex T."/>
            <person name="Thomas J."/>
            <person name="Vandecasteele C."/>
            <person name="Vares D."/>
            <person name="Vear F."/>
            <person name="Vautrin S."/>
            <person name="Crespi M."/>
            <person name="Mangin B."/>
            <person name="Burke J.M."/>
            <person name="Salse J."/>
            <person name="Munos S."/>
            <person name="Vincourt P."/>
            <person name="Rieseberg L.H."/>
            <person name="Langlade N.B."/>
        </authorList>
    </citation>
    <scope>NUCLEOTIDE SEQUENCE</scope>
    <source>
        <tissue evidence="2">Leaves</tissue>
    </source>
</reference>
<feature type="compositionally biased region" description="Basic and acidic residues" evidence="1">
    <location>
        <begin position="29"/>
        <end position="39"/>
    </location>
</feature>
<reference evidence="2" key="2">
    <citation type="submission" date="2020-06" db="EMBL/GenBank/DDBJ databases">
        <title>Helianthus annuus Genome sequencing and assembly Release 2.</title>
        <authorList>
            <person name="Gouzy J."/>
            <person name="Langlade N."/>
            <person name="Munos S."/>
        </authorList>
    </citation>
    <scope>NUCLEOTIDE SEQUENCE</scope>
    <source>
        <tissue evidence="2">Leaves</tissue>
    </source>
</reference>
<evidence type="ECO:0000256" key="1">
    <source>
        <dbReference type="SAM" id="MobiDB-lite"/>
    </source>
</evidence>
<evidence type="ECO:0000313" key="3">
    <source>
        <dbReference type="Proteomes" id="UP000215914"/>
    </source>
</evidence>
<keyword evidence="3" id="KW-1185">Reference proteome</keyword>
<dbReference type="EMBL" id="MNCJ02000326">
    <property type="protein sequence ID" value="KAF5781769.1"/>
    <property type="molecule type" value="Genomic_DNA"/>
</dbReference>
<comment type="caution">
    <text evidence="2">The sequence shown here is derived from an EMBL/GenBank/DDBJ whole genome shotgun (WGS) entry which is preliminary data.</text>
</comment>
<proteinExistence type="predicted"/>
<evidence type="ECO:0000313" key="2">
    <source>
        <dbReference type="EMBL" id="KAF5781769.1"/>
    </source>
</evidence>
<name>A0A9K3HP49_HELAN</name>
<sequence>MNTSRPKFVHAIYDKHQAWIPMEGSPESKLGEEGGRGDVEGCGGIG</sequence>
<feature type="region of interest" description="Disordered" evidence="1">
    <location>
        <begin position="22"/>
        <end position="46"/>
    </location>
</feature>
<dbReference type="Proteomes" id="UP000215914">
    <property type="component" value="Unassembled WGS sequence"/>
</dbReference>
<dbReference type="AlphaFoldDB" id="A0A9K3HP49"/>
<accession>A0A9K3HP49</accession>